<evidence type="ECO:0000256" key="5">
    <source>
        <dbReference type="ARBA" id="ARBA00022955"/>
    </source>
</evidence>
<dbReference type="GO" id="GO:0004769">
    <property type="term" value="F:steroid Delta-isomerase activity"/>
    <property type="evidence" value="ECO:0000318"/>
    <property type="project" value="GO_Central"/>
</dbReference>
<evidence type="ECO:0000256" key="14">
    <source>
        <dbReference type="SAM" id="Phobius"/>
    </source>
</evidence>
<dbReference type="PANTHER" id="PTHR14207">
    <property type="entry name" value="STEROL ISOMERASE"/>
    <property type="match status" value="1"/>
</dbReference>
<evidence type="ECO:0000256" key="13">
    <source>
        <dbReference type="PROSITE-ProRule" id="PRU01087"/>
    </source>
</evidence>
<keyword evidence="7" id="KW-0756">Sterol biosynthesis</keyword>
<evidence type="ECO:0000256" key="3">
    <source>
        <dbReference type="ARBA" id="ARBA00022516"/>
    </source>
</evidence>
<protein>
    <submittedName>
        <fullName evidence="17">3-beta-hydroxysteroid-Delta(8), Delta(7)-isomerase-like isoform X1</fullName>
    </submittedName>
</protein>
<reference evidence="17" key="2">
    <citation type="submission" date="2025-08" db="UniProtKB">
        <authorList>
            <consortium name="RefSeq"/>
        </authorList>
    </citation>
    <scope>IDENTIFICATION</scope>
    <source>
        <strain evidence="17">S238N-H82</strain>
        <tissue evidence="17">Testes</tissue>
    </source>
</reference>
<keyword evidence="11" id="KW-0753">Steroid metabolism</keyword>
<evidence type="ECO:0000256" key="10">
    <source>
        <dbReference type="ARBA" id="ARBA00023166"/>
    </source>
</evidence>
<dbReference type="GO" id="GO:0006695">
    <property type="term" value="P:cholesterol biosynthetic process"/>
    <property type="evidence" value="ECO:0000318"/>
    <property type="project" value="GO_Central"/>
</dbReference>
<feature type="transmembrane region" description="Helical" evidence="14">
    <location>
        <begin position="186"/>
        <end position="205"/>
    </location>
</feature>
<keyword evidence="10" id="KW-1207">Sterol metabolism</keyword>
<dbReference type="GO" id="GO:0000247">
    <property type="term" value="F:C-8 sterol isomerase activity"/>
    <property type="evidence" value="ECO:0000318"/>
    <property type="project" value="GO_Central"/>
</dbReference>
<reference evidence="16" key="1">
    <citation type="journal article" date="2020" name="Nat. Ecol. Evol.">
        <title>Deeply conserved synteny resolves early events in vertebrate evolution.</title>
        <authorList>
            <person name="Simakov O."/>
            <person name="Marletaz F."/>
            <person name="Yue J.X."/>
            <person name="O'Connell B."/>
            <person name="Jenkins J."/>
            <person name="Brandt A."/>
            <person name="Calef R."/>
            <person name="Tung C.H."/>
            <person name="Huang T.K."/>
            <person name="Schmutz J."/>
            <person name="Satoh N."/>
            <person name="Yu J.K."/>
            <person name="Putnam N.H."/>
            <person name="Green R.E."/>
            <person name="Rokhsar D.S."/>
        </authorList>
    </citation>
    <scope>NUCLEOTIDE SEQUENCE [LARGE SCALE GENOMIC DNA]</scope>
    <source>
        <strain evidence="16">S238N-H82</strain>
    </source>
</reference>
<sequence length="231" mass="26013">MAENVSTHPYLPQGLKLPCRYVENDKSIQELLGVFFGLTALVMVSTWIYSGSSAKVKLSTGQRLTVCWFVLCGCIHLILEGWFSVFHNSIAGDQSFLSQLWKEYSKADSRYVSADTFTVVMETVTAWLEGPGCLFIAMGYVNNSPNRYVLQLLVSTGQLYGTVLYVGNEVKDGFVHGRMWDPLYFWFYFVVINSPWVILPTLLMVQSCGKMVQAQAQMDKAAQVKGKKKKN</sequence>
<feature type="transmembrane region" description="Helical" evidence="14">
    <location>
        <begin position="61"/>
        <end position="79"/>
    </location>
</feature>
<evidence type="ECO:0000256" key="1">
    <source>
        <dbReference type="ARBA" id="ARBA00004141"/>
    </source>
</evidence>
<evidence type="ECO:0000256" key="4">
    <source>
        <dbReference type="ARBA" id="ARBA00022692"/>
    </source>
</evidence>
<keyword evidence="16" id="KW-1185">Reference proteome</keyword>
<dbReference type="InterPro" id="IPR033118">
    <property type="entry name" value="EXPERA"/>
</dbReference>
<comment type="similarity">
    <text evidence="2">Belongs to the EBP family.</text>
</comment>
<organism evidence="16 17">
    <name type="scientific">Branchiostoma floridae</name>
    <name type="common">Florida lancelet</name>
    <name type="synonym">Amphioxus</name>
    <dbReference type="NCBI Taxonomy" id="7739"/>
    <lineage>
        <taxon>Eukaryota</taxon>
        <taxon>Metazoa</taxon>
        <taxon>Chordata</taxon>
        <taxon>Cephalochordata</taxon>
        <taxon>Leptocardii</taxon>
        <taxon>Amphioxiformes</taxon>
        <taxon>Branchiostomatidae</taxon>
        <taxon>Branchiostoma</taxon>
    </lineage>
</organism>
<dbReference type="OMA" id="VIEGWFC"/>
<evidence type="ECO:0000313" key="16">
    <source>
        <dbReference type="Proteomes" id="UP000001554"/>
    </source>
</evidence>
<dbReference type="RefSeq" id="XP_035675739.1">
    <property type="nucleotide sequence ID" value="XM_035819846.1"/>
</dbReference>
<evidence type="ECO:0000256" key="9">
    <source>
        <dbReference type="ARBA" id="ARBA00023136"/>
    </source>
</evidence>
<dbReference type="PROSITE" id="PS51751">
    <property type="entry name" value="EXPERA"/>
    <property type="match status" value="1"/>
</dbReference>
<feature type="transmembrane region" description="Helical" evidence="14">
    <location>
        <begin position="124"/>
        <end position="141"/>
    </location>
</feature>
<evidence type="ECO:0000256" key="11">
    <source>
        <dbReference type="ARBA" id="ARBA00023221"/>
    </source>
</evidence>
<dbReference type="Pfam" id="PF05241">
    <property type="entry name" value="EBP"/>
    <property type="match status" value="1"/>
</dbReference>
<keyword evidence="9 13" id="KW-0472">Membrane</keyword>
<gene>
    <name evidence="17" type="primary">LOC118415339</name>
</gene>
<dbReference type="OrthoDB" id="58557at2759"/>
<evidence type="ECO:0000256" key="2">
    <source>
        <dbReference type="ARBA" id="ARBA00008337"/>
    </source>
</evidence>
<keyword evidence="12" id="KW-0413">Isomerase</keyword>
<feature type="transmembrane region" description="Helical" evidence="14">
    <location>
        <begin position="31"/>
        <end position="49"/>
    </location>
</feature>
<proteinExistence type="inferred from homology"/>
<feature type="domain" description="EXPERA" evidence="15">
    <location>
        <begin position="61"/>
        <end position="204"/>
    </location>
</feature>
<dbReference type="AlphaFoldDB" id="A0A9J7MQZ1"/>
<name>A0A9J7MQZ1_BRAFL</name>
<evidence type="ECO:0000256" key="12">
    <source>
        <dbReference type="ARBA" id="ARBA00023235"/>
    </source>
</evidence>
<dbReference type="GO" id="GO:0047750">
    <property type="term" value="F:cholestenol delta-isomerase activity"/>
    <property type="evidence" value="ECO:0007669"/>
    <property type="project" value="InterPro"/>
</dbReference>
<dbReference type="PANTHER" id="PTHR14207:SF0">
    <property type="entry name" value="3-BETA-HYDROXYSTEROID-DELTA(8),DELTA(7)-ISOMERASE"/>
    <property type="match status" value="1"/>
</dbReference>
<evidence type="ECO:0000313" key="17">
    <source>
        <dbReference type="RefSeq" id="XP_035675739.1"/>
    </source>
</evidence>
<comment type="subcellular location">
    <subcellularLocation>
        <location evidence="1">Membrane</location>
        <topology evidence="1">Multi-pass membrane protein</topology>
    </subcellularLocation>
</comment>
<dbReference type="GeneID" id="118415339"/>
<keyword evidence="5" id="KW-0752">Steroid biosynthesis</keyword>
<evidence type="ECO:0000256" key="8">
    <source>
        <dbReference type="ARBA" id="ARBA00023098"/>
    </source>
</evidence>
<dbReference type="GO" id="GO:0005783">
    <property type="term" value="C:endoplasmic reticulum"/>
    <property type="evidence" value="ECO:0000318"/>
    <property type="project" value="GO_Central"/>
</dbReference>
<keyword evidence="6 13" id="KW-1133">Transmembrane helix</keyword>
<accession>A0A9J7MQZ1</accession>
<feature type="transmembrane region" description="Helical" evidence="14">
    <location>
        <begin position="148"/>
        <end position="166"/>
    </location>
</feature>
<dbReference type="InterPro" id="IPR007905">
    <property type="entry name" value="EBP"/>
</dbReference>
<keyword evidence="4 13" id="KW-0812">Transmembrane</keyword>
<dbReference type="GO" id="GO:0016020">
    <property type="term" value="C:membrane"/>
    <property type="evidence" value="ECO:0007669"/>
    <property type="project" value="UniProtKB-SubCell"/>
</dbReference>
<keyword evidence="8" id="KW-0443">Lipid metabolism</keyword>
<dbReference type="KEGG" id="bfo:118415339"/>
<evidence type="ECO:0000256" key="6">
    <source>
        <dbReference type="ARBA" id="ARBA00022989"/>
    </source>
</evidence>
<keyword evidence="3" id="KW-0444">Lipid biosynthesis</keyword>
<evidence type="ECO:0000259" key="15">
    <source>
        <dbReference type="PROSITE" id="PS51751"/>
    </source>
</evidence>
<dbReference type="Proteomes" id="UP000001554">
    <property type="component" value="Chromosome 5"/>
</dbReference>
<evidence type="ECO:0000256" key="7">
    <source>
        <dbReference type="ARBA" id="ARBA00023011"/>
    </source>
</evidence>